<dbReference type="GO" id="GO:0003746">
    <property type="term" value="F:translation elongation factor activity"/>
    <property type="evidence" value="ECO:0007669"/>
    <property type="project" value="TreeGrafter"/>
</dbReference>
<dbReference type="KEGG" id="tuz:TUZN_1990"/>
<sequence length="514" mass="55413">MYPPESEEGNREYKLLIKDSDIEHLAGQMKRRLVEGGGEAFYLIGVSDDGKPLGLDEGALKEALSVVEKAAERIGAVAYLVRLEEGIRGKVAEVLIRNRAGEDNPPPVVHVVALGNVDAGKSTLIGVLITGRLDDGRGSARVYAARFKHEVLTGRTSAVSTRLLGFRGYQVVNADLPDPLDEASVYLNSDKAVLFIDVGGHEGYLRTSLRGILGNAPDYGMLVVAANSGVQRMTKEHLAVAVAVGVPVFVVVTRVDITPKSVLERTVDDVVGLLKMPGVSKVPYMVKNDEDAVVAAKMMPTGRVAPIFLVSNVTGEGLDKLRLFLSLLPKRLHWSNSGVPVLYISEIYKVRGVGTVVGGLLEGGRLASGQKVLIGPLDDGGWKSVRIKSIQVNRVSVGSASPGQYITVAIEGFDDVRKGMALAAEPLKSSIRIRADVIVLRHPTVIRPGFTGVLHLRSIRSPATITWIDKGVLMMGDVGKIELELPRPWAVPNGERFIFRNGPTRVLGRVIHTY</sequence>
<reference key="2">
    <citation type="submission" date="2011-03" db="EMBL/GenBank/DDBJ databases">
        <title>Complete genome sequence of the thermoacidophilic crenarchaeon Thermoproteus uzoniensis 768-20.</title>
        <authorList>
            <person name="Mardanov A.V."/>
            <person name="Gumerov V.M."/>
            <person name="Beletsky A.V."/>
            <person name="Prokofeva M.I."/>
            <person name="Bonch-Osmolovskaya E.A."/>
            <person name="Ravin N.V."/>
            <person name="Skryabin K.G."/>
        </authorList>
    </citation>
    <scope>NUCLEOTIDE SEQUENCE</scope>
    <source>
        <strain>768-20</strain>
    </source>
</reference>
<dbReference type="SUPFAM" id="SSF50447">
    <property type="entry name" value="Translation proteins"/>
    <property type="match status" value="1"/>
</dbReference>
<evidence type="ECO:0000256" key="1">
    <source>
        <dbReference type="ARBA" id="ARBA00022741"/>
    </source>
</evidence>
<dbReference type="SUPFAM" id="SSF52540">
    <property type="entry name" value="P-loop containing nucleoside triphosphate hydrolases"/>
    <property type="match status" value="1"/>
</dbReference>
<dbReference type="eggNOG" id="arCOG01562">
    <property type="taxonomic scope" value="Archaea"/>
</dbReference>
<keyword evidence="2" id="KW-0342">GTP-binding</keyword>
<dbReference type="PANTHER" id="PTHR43721:SF9">
    <property type="entry name" value="GTP-BINDING PROTEIN 1"/>
    <property type="match status" value="1"/>
</dbReference>
<dbReference type="SUPFAM" id="SSF50465">
    <property type="entry name" value="EF-Tu/eEF-1alpha/eIF2-gamma C-terminal domain"/>
    <property type="match status" value="1"/>
</dbReference>
<dbReference type="InterPro" id="IPR050055">
    <property type="entry name" value="EF-Tu_GTPase"/>
</dbReference>
<dbReference type="PANTHER" id="PTHR43721">
    <property type="entry name" value="ELONGATION FACTOR TU-RELATED"/>
    <property type="match status" value="1"/>
</dbReference>
<keyword evidence="1" id="KW-0547">Nucleotide-binding</keyword>
<dbReference type="PROSITE" id="PS51722">
    <property type="entry name" value="G_TR_2"/>
    <property type="match status" value="1"/>
</dbReference>
<evidence type="ECO:0000256" key="2">
    <source>
        <dbReference type="ARBA" id="ARBA00023134"/>
    </source>
</evidence>
<dbReference type="InterPro" id="IPR027417">
    <property type="entry name" value="P-loop_NTPase"/>
</dbReference>
<protein>
    <submittedName>
        <fullName evidence="4">GTP-binding protein</fullName>
    </submittedName>
</protein>
<keyword evidence="5" id="KW-1185">Reference proteome</keyword>
<feature type="domain" description="Tr-type G" evidence="3">
    <location>
        <begin position="106"/>
        <end position="333"/>
    </location>
</feature>
<dbReference type="OrthoDB" id="30874at2157"/>
<reference evidence="4 5" key="1">
    <citation type="journal article" date="2011" name="J. Bacteriol.">
        <title>Complete genome sequence of the thermoacidophilic crenarchaeon Thermoproteus uzoniensis 768-20.</title>
        <authorList>
            <person name="Mardanov A.V."/>
            <person name="Gumerov V.M."/>
            <person name="Beletsky A.V."/>
            <person name="Prokofeva M.I."/>
            <person name="Bonch-Osmolovskaya E.A."/>
            <person name="Ravin N.V."/>
            <person name="Skryabin K.G."/>
        </authorList>
    </citation>
    <scope>NUCLEOTIDE SEQUENCE [LARGE SCALE GENOMIC DNA]</scope>
    <source>
        <strain evidence="4 5">768-20</strain>
    </source>
</reference>
<dbReference type="AlphaFoldDB" id="F2L4U4"/>
<accession>F2L4U4</accession>
<dbReference type="GO" id="GO:0005525">
    <property type="term" value="F:GTP binding"/>
    <property type="evidence" value="ECO:0007669"/>
    <property type="project" value="UniProtKB-KW"/>
</dbReference>
<dbReference type="Proteomes" id="UP000008138">
    <property type="component" value="Chromosome"/>
</dbReference>
<dbReference type="STRING" id="999630.TUZN_1990"/>
<dbReference type="GO" id="GO:0003924">
    <property type="term" value="F:GTPase activity"/>
    <property type="evidence" value="ECO:0007669"/>
    <property type="project" value="InterPro"/>
</dbReference>
<dbReference type="RefSeq" id="WP_013680783.1">
    <property type="nucleotide sequence ID" value="NC_015315.1"/>
</dbReference>
<dbReference type="InterPro" id="IPR000795">
    <property type="entry name" value="T_Tr_GTP-bd_dom"/>
</dbReference>
<gene>
    <name evidence="4" type="ordered locus">TUZN_1990</name>
</gene>
<evidence type="ECO:0000313" key="4">
    <source>
        <dbReference type="EMBL" id="AEA13448.1"/>
    </source>
</evidence>
<evidence type="ECO:0000259" key="3">
    <source>
        <dbReference type="PROSITE" id="PS51722"/>
    </source>
</evidence>
<organism evidence="4 5">
    <name type="scientific">Thermoproteus uzoniensis (strain 768-20)</name>
    <dbReference type="NCBI Taxonomy" id="999630"/>
    <lineage>
        <taxon>Archaea</taxon>
        <taxon>Thermoproteota</taxon>
        <taxon>Thermoprotei</taxon>
        <taxon>Thermoproteales</taxon>
        <taxon>Thermoproteaceae</taxon>
        <taxon>Thermoproteus</taxon>
    </lineage>
</organism>
<dbReference type="Pfam" id="PF00009">
    <property type="entry name" value="GTP_EFTU"/>
    <property type="match status" value="1"/>
</dbReference>
<dbReference type="Pfam" id="PF03144">
    <property type="entry name" value="GTP_EFTU_D2"/>
    <property type="match status" value="1"/>
</dbReference>
<dbReference type="EMBL" id="CP002590">
    <property type="protein sequence ID" value="AEA13448.1"/>
    <property type="molecule type" value="Genomic_DNA"/>
</dbReference>
<dbReference type="Gene3D" id="3.40.50.300">
    <property type="entry name" value="P-loop containing nucleotide triphosphate hydrolases"/>
    <property type="match status" value="1"/>
</dbReference>
<dbReference type="InterPro" id="IPR009001">
    <property type="entry name" value="Transl_elong_EF1A/Init_IF2_C"/>
</dbReference>
<evidence type="ECO:0000313" key="5">
    <source>
        <dbReference type="Proteomes" id="UP000008138"/>
    </source>
</evidence>
<name>F2L4U4_THEU7</name>
<proteinExistence type="predicted"/>
<dbReference type="Gene3D" id="2.40.30.10">
    <property type="entry name" value="Translation factors"/>
    <property type="match status" value="1"/>
</dbReference>
<dbReference type="InterPro" id="IPR004161">
    <property type="entry name" value="EFTu-like_2"/>
</dbReference>
<dbReference type="InterPro" id="IPR009000">
    <property type="entry name" value="Transl_B-barrel_sf"/>
</dbReference>
<dbReference type="HOGENOM" id="CLU_012821_2_0_2"/>
<dbReference type="GeneID" id="10361501"/>